<reference evidence="3" key="1">
    <citation type="journal article" date="2021" name="PeerJ">
        <title>Extensive microbial diversity within the chicken gut microbiome revealed by metagenomics and culture.</title>
        <authorList>
            <person name="Gilroy R."/>
            <person name="Ravi A."/>
            <person name="Getino M."/>
            <person name="Pursley I."/>
            <person name="Horton D.L."/>
            <person name="Alikhan N.F."/>
            <person name="Baker D."/>
            <person name="Gharbi K."/>
            <person name="Hall N."/>
            <person name="Watson M."/>
            <person name="Adriaenssens E.M."/>
            <person name="Foster-Nyarko E."/>
            <person name="Jarju S."/>
            <person name="Secka A."/>
            <person name="Antonio M."/>
            <person name="Oren A."/>
            <person name="Chaudhuri R.R."/>
            <person name="La Ragione R."/>
            <person name="Hildebrand F."/>
            <person name="Pallen M.J."/>
        </authorList>
    </citation>
    <scope>NUCLEOTIDE SEQUENCE</scope>
    <source>
        <strain evidence="3">ChiGjej4B4-18154</strain>
    </source>
</reference>
<evidence type="ECO:0000256" key="1">
    <source>
        <dbReference type="SAM" id="Phobius"/>
    </source>
</evidence>
<dbReference type="PANTHER" id="PTHR23028">
    <property type="entry name" value="ACETYLTRANSFERASE"/>
    <property type="match status" value="1"/>
</dbReference>
<feature type="transmembrane region" description="Helical" evidence="1">
    <location>
        <begin position="186"/>
        <end position="204"/>
    </location>
</feature>
<dbReference type="InterPro" id="IPR002656">
    <property type="entry name" value="Acyl_transf_3_dom"/>
</dbReference>
<feature type="transmembrane region" description="Helical" evidence="1">
    <location>
        <begin position="243"/>
        <end position="261"/>
    </location>
</feature>
<dbReference type="EMBL" id="DXBV01000080">
    <property type="protein sequence ID" value="HIZ31191.1"/>
    <property type="molecule type" value="Genomic_DNA"/>
</dbReference>
<feature type="transmembrane region" description="Helical" evidence="1">
    <location>
        <begin position="273"/>
        <end position="293"/>
    </location>
</feature>
<dbReference type="GO" id="GO:0016747">
    <property type="term" value="F:acyltransferase activity, transferring groups other than amino-acyl groups"/>
    <property type="evidence" value="ECO:0007669"/>
    <property type="project" value="InterPro"/>
</dbReference>
<dbReference type="Proteomes" id="UP000824035">
    <property type="component" value="Unassembled WGS sequence"/>
</dbReference>
<dbReference type="GO" id="GO:0000271">
    <property type="term" value="P:polysaccharide biosynthetic process"/>
    <property type="evidence" value="ECO:0007669"/>
    <property type="project" value="TreeGrafter"/>
</dbReference>
<comment type="caution">
    <text evidence="3">The sequence shown here is derived from an EMBL/GenBank/DDBJ whole genome shotgun (WGS) entry which is preliminary data.</text>
</comment>
<sequence length="403" mass="45014">MQTATKKRNVAIELWRFLIAFAIVGFHTGWIIAMSCNGSLGYWMESSNWFFGSSEVLLIFTVTAGYFMVAHFNKRKSDGVYMARSASSRAWEYTWARVKALLPVLILGYVLGVIISTGFFYQDYTVQQVLAMVVNSIWEFLGFHAAGFRSTGNQFFNLNGTLWFISAMIIVGYFMYWALCKNEDVFCGFVAPLTFIFLGGWWCFSGTRAAQTAWSTLGLQTASTNGMGGSAGDTTAMLGFNNGLLYVMLGMMGGCMVYYLVKKASEVTFSGAAKAALTLVNIVCSVLLLWYTIYQPTYFMLDRWTVALLCIVVITLSLMNKDGLTAALNNNVTSKLFAYLGGISLYVYMLHYPVAILVLRVMGKNTEETIYSFWTVFVPTVVITMVLSVITKFAMEKTILKKK</sequence>
<feature type="transmembrane region" description="Helical" evidence="1">
    <location>
        <begin position="336"/>
        <end position="359"/>
    </location>
</feature>
<dbReference type="RefSeq" id="WP_418719275.1">
    <property type="nucleotide sequence ID" value="NZ_DBFNWJ010000053.1"/>
</dbReference>
<feature type="transmembrane region" description="Helical" evidence="1">
    <location>
        <begin position="371"/>
        <end position="395"/>
    </location>
</feature>
<feature type="transmembrane region" description="Helical" evidence="1">
    <location>
        <begin position="160"/>
        <end position="179"/>
    </location>
</feature>
<feature type="transmembrane region" description="Helical" evidence="1">
    <location>
        <begin position="12"/>
        <end position="33"/>
    </location>
</feature>
<dbReference type="InterPro" id="IPR050879">
    <property type="entry name" value="Acyltransferase_3"/>
</dbReference>
<gene>
    <name evidence="3" type="ORF">H9813_08200</name>
</gene>
<keyword evidence="3" id="KW-0808">Transferase</keyword>
<keyword evidence="3" id="KW-0012">Acyltransferase</keyword>
<protein>
    <submittedName>
        <fullName evidence="3">Acyltransferase family protein</fullName>
    </submittedName>
</protein>
<proteinExistence type="predicted"/>
<keyword evidence="1" id="KW-0472">Membrane</keyword>
<accession>A0A9D2IZN5</accession>
<keyword evidence="1" id="KW-0812">Transmembrane</keyword>
<evidence type="ECO:0000313" key="3">
    <source>
        <dbReference type="EMBL" id="HIZ31191.1"/>
    </source>
</evidence>
<reference evidence="3" key="2">
    <citation type="submission" date="2021-04" db="EMBL/GenBank/DDBJ databases">
        <authorList>
            <person name="Gilroy R."/>
        </authorList>
    </citation>
    <scope>NUCLEOTIDE SEQUENCE</scope>
    <source>
        <strain evidence="3">ChiGjej4B4-18154</strain>
    </source>
</reference>
<dbReference type="PANTHER" id="PTHR23028:SF53">
    <property type="entry name" value="ACYL_TRANSF_3 DOMAIN-CONTAINING PROTEIN"/>
    <property type="match status" value="1"/>
</dbReference>
<dbReference type="GO" id="GO:0016020">
    <property type="term" value="C:membrane"/>
    <property type="evidence" value="ECO:0007669"/>
    <property type="project" value="TreeGrafter"/>
</dbReference>
<name>A0A9D2IZN5_9FIRM</name>
<keyword evidence="1" id="KW-1133">Transmembrane helix</keyword>
<dbReference type="Pfam" id="PF01757">
    <property type="entry name" value="Acyl_transf_3"/>
    <property type="match status" value="1"/>
</dbReference>
<feature type="transmembrane region" description="Helical" evidence="1">
    <location>
        <begin position="49"/>
        <end position="69"/>
    </location>
</feature>
<feature type="domain" description="Acyltransferase 3" evidence="2">
    <location>
        <begin position="10"/>
        <end position="391"/>
    </location>
</feature>
<evidence type="ECO:0000259" key="2">
    <source>
        <dbReference type="Pfam" id="PF01757"/>
    </source>
</evidence>
<feature type="transmembrane region" description="Helical" evidence="1">
    <location>
        <begin position="100"/>
        <end position="121"/>
    </location>
</feature>
<dbReference type="AlphaFoldDB" id="A0A9D2IZN5"/>
<evidence type="ECO:0000313" key="4">
    <source>
        <dbReference type="Proteomes" id="UP000824035"/>
    </source>
</evidence>
<organism evidence="3 4">
    <name type="scientific">Candidatus Allofournierella merdipullorum</name>
    <dbReference type="NCBI Taxonomy" id="2838595"/>
    <lineage>
        <taxon>Bacteria</taxon>
        <taxon>Bacillati</taxon>
        <taxon>Bacillota</taxon>
        <taxon>Clostridia</taxon>
        <taxon>Eubacteriales</taxon>
        <taxon>Oscillospiraceae</taxon>
        <taxon>Allofournierella</taxon>
    </lineage>
</organism>